<proteinExistence type="predicted"/>
<feature type="region of interest" description="Disordered" evidence="1">
    <location>
        <begin position="486"/>
        <end position="531"/>
    </location>
</feature>
<protein>
    <submittedName>
        <fullName evidence="3">Protein phosphatase 2C</fullName>
    </submittedName>
</protein>
<dbReference type="CDD" id="cd00143">
    <property type="entry name" value="PP2Cc"/>
    <property type="match status" value="1"/>
</dbReference>
<gene>
    <name evidence="3" type="ORF">PCOAH_00051790</name>
</gene>
<sequence length="996" mass="111455">MVTRDKDESELEDEGGDNSFRGDGDGQINGLSDSGSSGVEVQMVVPGGTVPYGKIRKEDKAEAIRKGKEASLRMDVEHYAEKEAHPSQRLFTEDPFEEVSPIQDGNEAHVRNEQMDNINFKAKKVVGGEEENEPAEGAYGYVSDGSGSSGRVQNGGVNRGGVPEDVIILRDDEIGDSHRRRENLSGEELYTCEDEERKNNHMMKKGYHKMGKDNPMDKMAHKSFNNVKYEKSNDCTVIATEDAVTLGSSVKNSDSHKRSAPLFDDPSVKEKKKIKNNSGEEAGINGQEEAECGLVRDKGGDQAKVLTKKDPRGRDVKDNFHLYCKNHNKIFGDADGGDLSKCENGGMMNSTREVPSGDVGSDHVEPLDSSTVVKQENEEETWKNQLNEISNIIYYTNGEDDLVDEINNVEDNHKENKIIYPSIYEDDKKEWFLTNEQDDWLVHKMCDWLYNVKDKLYFNIKTQGIYYVNVKDGSFVKFENSFDERGEVNMSQSDSQDVHKNSSSFELDSHDPLVDKKGKTTNTDGKNAFANMNDMVNDHSVGANRCVYVEDSGSRGSNSSRVVSRSSSGDGGTEGDSGSSILRSDRMEKRNGVLTSGSPSSDSAAREDRSMDNNSSDNPSADSPYTARRRPCRENGEVNDETVEEFSMVLEDDLVCGTYSKMGDHNRCENEDFYVTKEILDLNNVSESDGLCFFSGVFDGHGGSNCARYVMNHLKTNLIAKFRQSFLITCKKQCKDKESKLNDLSVEIRALYDSCIKGFDMTDKNYIELSKKYDYKDGSTACVVLIYGPDDDGSLKVLCANCGDSGALICHDRKPVKLSLRHKPDLQEERVRILKCGGIIANINGINRIITKHKVKGQTGREKTFLALSTSRSFGDISYKIPRKIVLCKPFISVYTIDFDMDSFLVLATDGILNVLTDKEIIDIVWRNIHRKPEEAAEEVVHEASRRDSTDDKTCTVIFFYWRKDIFRGESEDPSLEAPPREEAPGEDINMFSEVF</sequence>
<dbReference type="Proteomes" id="UP000092716">
    <property type="component" value="Chromosome 14"/>
</dbReference>
<name>A0A1B1E798_9APIC</name>
<dbReference type="Gene3D" id="3.60.40.10">
    <property type="entry name" value="PPM-type phosphatase domain"/>
    <property type="match status" value="1"/>
</dbReference>
<dbReference type="InterPro" id="IPR036457">
    <property type="entry name" value="PPM-type-like_dom_sf"/>
</dbReference>
<dbReference type="OrthoDB" id="10264738at2759"/>
<feature type="region of interest" description="Disordered" evidence="1">
    <location>
        <begin position="1"/>
        <end position="40"/>
    </location>
</feature>
<dbReference type="RefSeq" id="XP_019917566.1">
    <property type="nucleotide sequence ID" value="XM_020061959.1"/>
</dbReference>
<dbReference type="SUPFAM" id="SSF81606">
    <property type="entry name" value="PP2C-like"/>
    <property type="match status" value="1"/>
</dbReference>
<dbReference type="KEGG" id="pcot:PCOAH_00051790"/>
<dbReference type="Pfam" id="PF00481">
    <property type="entry name" value="PP2C"/>
    <property type="match status" value="1"/>
</dbReference>
<feature type="region of interest" description="Disordered" evidence="1">
    <location>
        <begin position="247"/>
        <end position="285"/>
    </location>
</feature>
<feature type="compositionally biased region" description="Basic and acidic residues" evidence="1">
    <location>
        <begin position="507"/>
        <end position="518"/>
    </location>
</feature>
<organism evidence="3 4">
    <name type="scientific">Plasmodium coatneyi</name>
    <dbReference type="NCBI Taxonomy" id="208452"/>
    <lineage>
        <taxon>Eukaryota</taxon>
        <taxon>Sar</taxon>
        <taxon>Alveolata</taxon>
        <taxon>Apicomplexa</taxon>
        <taxon>Aconoidasida</taxon>
        <taxon>Haemosporida</taxon>
        <taxon>Plasmodiidae</taxon>
        <taxon>Plasmodium</taxon>
    </lineage>
</organism>
<dbReference type="PROSITE" id="PS51746">
    <property type="entry name" value="PPM_2"/>
    <property type="match status" value="1"/>
</dbReference>
<feature type="compositionally biased region" description="Low complexity" evidence="1">
    <location>
        <begin position="554"/>
        <end position="568"/>
    </location>
</feature>
<evidence type="ECO:0000256" key="1">
    <source>
        <dbReference type="SAM" id="MobiDB-lite"/>
    </source>
</evidence>
<feature type="compositionally biased region" description="Low complexity" evidence="1">
    <location>
        <begin position="612"/>
        <end position="623"/>
    </location>
</feature>
<dbReference type="EMBL" id="CP016252">
    <property type="protein sequence ID" value="ANQ10871.1"/>
    <property type="molecule type" value="Genomic_DNA"/>
</dbReference>
<dbReference type="SMART" id="SM00332">
    <property type="entry name" value="PP2Cc"/>
    <property type="match status" value="1"/>
</dbReference>
<evidence type="ECO:0000313" key="3">
    <source>
        <dbReference type="EMBL" id="ANQ10871.1"/>
    </source>
</evidence>
<dbReference type="VEuPathDB" id="PlasmoDB:PCOAH_00051790"/>
<keyword evidence="4" id="KW-1185">Reference proteome</keyword>
<feature type="compositionally biased region" description="Polar residues" evidence="1">
    <location>
        <begin position="593"/>
        <end position="603"/>
    </location>
</feature>
<accession>A0A1B1E798</accession>
<feature type="domain" description="PPM-type phosphatase" evidence="2">
    <location>
        <begin position="655"/>
        <end position="960"/>
    </location>
</feature>
<feature type="compositionally biased region" description="Polar residues" evidence="1">
    <location>
        <begin position="489"/>
        <end position="506"/>
    </location>
</feature>
<dbReference type="InterPro" id="IPR001932">
    <property type="entry name" value="PPM-type_phosphatase-like_dom"/>
</dbReference>
<feature type="compositionally biased region" description="Low complexity" evidence="1">
    <location>
        <begin position="135"/>
        <end position="156"/>
    </location>
</feature>
<feature type="region of interest" description="Disordered" evidence="1">
    <location>
        <begin position="128"/>
        <end position="161"/>
    </location>
</feature>
<dbReference type="AlphaFoldDB" id="A0A1B1E798"/>
<dbReference type="InterPro" id="IPR015655">
    <property type="entry name" value="PP2C"/>
</dbReference>
<dbReference type="GeneID" id="30911913"/>
<evidence type="ECO:0000259" key="2">
    <source>
        <dbReference type="PROSITE" id="PS51746"/>
    </source>
</evidence>
<evidence type="ECO:0000313" key="4">
    <source>
        <dbReference type="Proteomes" id="UP000092716"/>
    </source>
</evidence>
<feature type="compositionally biased region" description="Polar residues" evidence="1">
    <location>
        <begin position="29"/>
        <end position="39"/>
    </location>
</feature>
<dbReference type="PANTHER" id="PTHR47992">
    <property type="entry name" value="PROTEIN PHOSPHATASE"/>
    <property type="match status" value="1"/>
</dbReference>
<reference evidence="4" key="1">
    <citation type="submission" date="2016-06" db="EMBL/GenBank/DDBJ databases">
        <title>First high quality genome sequence of Plasmodium coatneyi using continuous long reads from single molecule, real-time sequencing.</title>
        <authorList>
            <person name="Chien J.-T."/>
            <person name="Pakala S.B."/>
            <person name="Geraldo J.A."/>
            <person name="Lapp S.A."/>
            <person name="Barnwell J.W."/>
            <person name="Kissinger J.C."/>
            <person name="Galinski M.R."/>
            <person name="Humphrey J.C."/>
        </authorList>
    </citation>
    <scope>NUCLEOTIDE SEQUENCE [LARGE SCALE GENOMIC DNA]</scope>
    <source>
        <strain evidence="4">Hackeri</strain>
    </source>
</reference>
<feature type="region of interest" description="Disordered" evidence="1">
    <location>
        <begin position="551"/>
        <end position="640"/>
    </location>
</feature>
<dbReference type="GO" id="GO:0004722">
    <property type="term" value="F:protein serine/threonine phosphatase activity"/>
    <property type="evidence" value="ECO:0007669"/>
    <property type="project" value="InterPro"/>
</dbReference>